<gene>
    <name evidence="2" type="ORF">RND61_26325</name>
</gene>
<accession>A0ABU3QS39</accession>
<dbReference type="RefSeq" id="WP_315880598.1">
    <property type="nucleotide sequence ID" value="NZ_JAWCTQ010000043.1"/>
</dbReference>
<organism evidence="2 3">
    <name type="scientific">Streptomyces tamarix</name>
    <dbReference type="NCBI Taxonomy" id="3078565"/>
    <lineage>
        <taxon>Bacteria</taxon>
        <taxon>Bacillati</taxon>
        <taxon>Actinomycetota</taxon>
        <taxon>Actinomycetes</taxon>
        <taxon>Kitasatosporales</taxon>
        <taxon>Streptomycetaceae</taxon>
        <taxon>Streptomyces</taxon>
    </lineage>
</organism>
<dbReference type="PANTHER" id="PTHR46696:SF1">
    <property type="entry name" value="CYTOCHROME P450 YJIB-RELATED"/>
    <property type="match status" value="1"/>
</dbReference>
<name>A0ABU3QS39_9ACTN</name>
<comment type="caution">
    <text evidence="2">The sequence shown here is derived from an EMBL/GenBank/DDBJ whole genome shotgun (WGS) entry which is preliminary data.</text>
</comment>
<evidence type="ECO:0000313" key="3">
    <source>
        <dbReference type="Proteomes" id="UP001250181"/>
    </source>
</evidence>
<dbReference type="SUPFAM" id="SSF48264">
    <property type="entry name" value="Cytochrome P450"/>
    <property type="match status" value="1"/>
</dbReference>
<keyword evidence="3" id="KW-1185">Reference proteome</keyword>
<dbReference type="Proteomes" id="UP001250181">
    <property type="component" value="Unassembled WGS sequence"/>
</dbReference>
<dbReference type="PRINTS" id="PR00359">
    <property type="entry name" value="BP450"/>
</dbReference>
<evidence type="ECO:0000256" key="1">
    <source>
        <dbReference type="ARBA" id="ARBA00010617"/>
    </source>
</evidence>
<protein>
    <submittedName>
        <fullName evidence="2">Cytochrome P450</fullName>
    </submittedName>
</protein>
<comment type="similarity">
    <text evidence="1">Belongs to the cytochrome P450 family.</text>
</comment>
<dbReference type="Pfam" id="PF00067">
    <property type="entry name" value="p450"/>
    <property type="match status" value="1"/>
</dbReference>
<evidence type="ECO:0000313" key="2">
    <source>
        <dbReference type="EMBL" id="MDT9685554.1"/>
    </source>
</evidence>
<dbReference type="Gene3D" id="1.10.630.10">
    <property type="entry name" value="Cytochrome P450"/>
    <property type="match status" value="1"/>
</dbReference>
<sequence length="404" mass="43445">MASESQARRIAVSADFWDHLPFDMRGEAFRADPYPAYERLRAEGPVASPGEGVLLVTGYHAGAAVLGDPRFGLGGGALESQSFLLVDPPEHRCRRARVSGPFSARAVERLRPAVRHRTAGLVRAAAARGEADVVADLAVPLALELICTVVGVPLVDRPRWYGALSGMGLAFTPPGLLTEEDTARLAAARLEFAHYLAALIEERRRVPRDDLVSALLTPGPEHTALTEQQVITAVGQFVVAGYEPVALQMANAVYALLRHPEQLEHLRAHPSYAPAVVEEALRYDPSLHLITRIALCDADVAGRRVPAGTVVGVLPGAVGRDPEVFADPRRFDAARGPQHLALGRGEHFCLGAHLTRVQAQALVTAVARYRPVLTGESVRQRLSGVLWGVERLPVVLAGRPGTED</sequence>
<proteinExistence type="inferred from homology"/>
<dbReference type="InterPro" id="IPR036396">
    <property type="entry name" value="Cyt_P450_sf"/>
</dbReference>
<dbReference type="PANTHER" id="PTHR46696">
    <property type="entry name" value="P450, PUTATIVE (EUROFUNG)-RELATED"/>
    <property type="match status" value="1"/>
</dbReference>
<dbReference type="EMBL" id="JAWCTQ010000043">
    <property type="protein sequence ID" value="MDT9685554.1"/>
    <property type="molecule type" value="Genomic_DNA"/>
</dbReference>
<reference evidence="2 3" key="1">
    <citation type="submission" date="2023-09" db="EMBL/GenBank/DDBJ databases">
        <title>Streptomyces sp. nov.: A antagonism against Alternaria gaisen Producing Streptochlin, Isolated from Tamarix root soil.</title>
        <authorList>
            <person name="Chen Y."/>
        </authorList>
    </citation>
    <scope>NUCLEOTIDE SEQUENCE [LARGE SCALE GENOMIC DNA]</scope>
    <source>
        <strain evidence="2 3">TRM76323</strain>
    </source>
</reference>
<dbReference type="InterPro" id="IPR002397">
    <property type="entry name" value="Cyt_P450_B"/>
</dbReference>
<dbReference type="InterPro" id="IPR001128">
    <property type="entry name" value="Cyt_P450"/>
</dbReference>